<dbReference type="PANTHER" id="PTHR32060">
    <property type="entry name" value="TAIL-SPECIFIC PROTEASE"/>
    <property type="match status" value="1"/>
</dbReference>
<evidence type="ECO:0000256" key="6">
    <source>
        <dbReference type="SAM" id="Phobius"/>
    </source>
</evidence>
<dbReference type="MEROPS" id="S41.007"/>
<dbReference type="InterPro" id="IPR004447">
    <property type="entry name" value="Peptidase_S41A"/>
</dbReference>
<sequence>MGNNPKPQGAVQTGLESKKVSVWILILAVLITAALTYFGTTLTVSPQTQAQTTQSTQTTNGNSNSSVLSNEDLSKIELVYKTLMNGYVDKNISKDNLINGALKGMSDAAGDPYTTYLVNEETAAIDETLTGSFGGIGAELRSENNKVIISNTREGTPSQKIGLQENDVILKVDGEDMEGKSISYVVSKVRGEVGTDVTLTIQRGSQELEVKITRAKISIETVKGTVDETDPTIGHVKINSFAKNTAQEVENAVTDLRQKGVKKFIFDVRYNPGGLLDQALAISNMFVEEGKTILNIEDRNGKITAYKASKEYGTFKITEPYALLVNEGSASASEILAGALKESANAKLIGSKTYGKGTVQSVVDVSKNAELKYTTAKWLTPNETWIHKTGIEPTEAVSMPEYYNITIVDTREVVKEGSVSDNVKTIETILKGLGYDVKADGYFDSKTTEAVKQFQKSKGISETGEVNEQTGSALMNAIREELKKNDTQYKAAVKALQ</sequence>
<dbReference type="EMBL" id="ACKZ01000009">
    <property type="protein sequence ID" value="EEW37859.1"/>
    <property type="molecule type" value="Genomic_DNA"/>
</dbReference>
<dbReference type="InterPro" id="IPR029045">
    <property type="entry name" value="ClpP/crotonase-like_dom_sf"/>
</dbReference>
<dbReference type="CDD" id="cd07560">
    <property type="entry name" value="Peptidase_S41_CPP"/>
    <property type="match status" value="1"/>
</dbReference>
<dbReference type="SUPFAM" id="SSF52096">
    <property type="entry name" value="ClpP/crotonase"/>
    <property type="match status" value="1"/>
</dbReference>
<feature type="domain" description="PDZ" evidence="7">
    <location>
        <begin position="122"/>
        <end position="216"/>
    </location>
</feature>
<dbReference type="InterPro" id="IPR002477">
    <property type="entry name" value="Peptidoglycan-bd-like"/>
</dbReference>
<evidence type="ECO:0000256" key="2">
    <source>
        <dbReference type="ARBA" id="ARBA00022670"/>
    </source>
</evidence>
<evidence type="ECO:0000256" key="5">
    <source>
        <dbReference type="RuleBase" id="RU004404"/>
    </source>
</evidence>
<accession>C8NEM7</accession>
<dbReference type="Gene3D" id="1.10.101.10">
    <property type="entry name" value="PGBD-like superfamily/PGBD"/>
    <property type="match status" value="1"/>
</dbReference>
<dbReference type="GO" id="GO:0007165">
    <property type="term" value="P:signal transduction"/>
    <property type="evidence" value="ECO:0007669"/>
    <property type="project" value="TreeGrafter"/>
</dbReference>
<dbReference type="GO" id="GO:0030288">
    <property type="term" value="C:outer membrane-bounded periplasmic space"/>
    <property type="evidence" value="ECO:0007669"/>
    <property type="project" value="TreeGrafter"/>
</dbReference>
<keyword evidence="9" id="KW-1185">Reference proteome</keyword>
<dbReference type="GeneID" id="78411357"/>
<dbReference type="STRING" id="638301.HMPREF0444_0372"/>
<comment type="similarity">
    <text evidence="1 5">Belongs to the peptidase S41A family.</text>
</comment>
<organism evidence="8 9">
    <name type="scientific">Granulicatella adiacens ATCC 49175</name>
    <dbReference type="NCBI Taxonomy" id="638301"/>
    <lineage>
        <taxon>Bacteria</taxon>
        <taxon>Bacillati</taxon>
        <taxon>Bacillota</taxon>
        <taxon>Bacilli</taxon>
        <taxon>Lactobacillales</taxon>
        <taxon>Carnobacteriaceae</taxon>
        <taxon>Granulicatella</taxon>
    </lineage>
</organism>
<dbReference type="GO" id="GO:0004175">
    <property type="term" value="F:endopeptidase activity"/>
    <property type="evidence" value="ECO:0007669"/>
    <property type="project" value="TreeGrafter"/>
</dbReference>
<keyword evidence="6" id="KW-0812">Transmembrane</keyword>
<keyword evidence="6" id="KW-0472">Membrane</keyword>
<dbReference type="Gene3D" id="2.30.42.10">
    <property type="match status" value="1"/>
</dbReference>
<dbReference type="Pfam" id="PF03572">
    <property type="entry name" value="Peptidase_S41"/>
    <property type="match status" value="1"/>
</dbReference>
<dbReference type="InterPro" id="IPR001478">
    <property type="entry name" value="PDZ"/>
</dbReference>
<feature type="transmembrane region" description="Helical" evidence="6">
    <location>
        <begin position="20"/>
        <end position="39"/>
    </location>
</feature>
<dbReference type="Pfam" id="PF22694">
    <property type="entry name" value="CtpB_N-like"/>
    <property type="match status" value="1"/>
</dbReference>
<gene>
    <name evidence="8" type="primary">prc</name>
    <name evidence="8" type="ORF">HMPREF0444_0372</name>
</gene>
<dbReference type="Proteomes" id="UP000005926">
    <property type="component" value="Unassembled WGS sequence"/>
</dbReference>
<dbReference type="PANTHER" id="PTHR32060:SF30">
    <property type="entry name" value="CARBOXY-TERMINAL PROCESSING PROTEASE CTPA"/>
    <property type="match status" value="1"/>
</dbReference>
<proteinExistence type="inferred from homology"/>
<dbReference type="SUPFAM" id="SSF47090">
    <property type="entry name" value="PGBD-like"/>
    <property type="match status" value="1"/>
</dbReference>
<dbReference type="FunFam" id="2.30.42.10:FF:000063">
    <property type="entry name" value="Peptidase, S41 family"/>
    <property type="match status" value="1"/>
</dbReference>
<dbReference type="Gene3D" id="3.90.226.10">
    <property type="entry name" value="2-enoyl-CoA Hydratase, Chain A, domain 1"/>
    <property type="match status" value="1"/>
</dbReference>
<dbReference type="Gene3D" id="3.30.750.44">
    <property type="match status" value="1"/>
</dbReference>
<evidence type="ECO:0000313" key="8">
    <source>
        <dbReference type="EMBL" id="EEW37859.1"/>
    </source>
</evidence>
<dbReference type="Pfam" id="PF13180">
    <property type="entry name" value="PDZ_2"/>
    <property type="match status" value="1"/>
</dbReference>
<keyword evidence="4 5" id="KW-0720">Serine protease</keyword>
<dbReference type="AlphaFoldDB" id="C8NEM7"/>
<keyword evidence="6" id="KW-1133">Transmembrane helix</keyword>
<dbReference type="InterPro" id="IPR005151">
    <property type="entry name" value="Tail-specific_protease"/>
</dbReference>
<dbReference type="NCBIfam" id="TIGR00225">
    <property type="entry name" value="prc"/>
    <property type="match status" value="1"/>
</dbReference>
<dbReference type="InterPro" id="IPR055210">
    <property type="entry name" value="CtpA/B_N"/>
</dbReference>
<evidence type="ECO:0000256" key="1">
    <source>
        <dbReference type="ARBA" id="ARBA00009179"/>
    </source>
</evidence>
<dbReference type="SMART" id="SM00245">
    <property type="entry name" value="TSPc"/>
    <property type="match status" value="1"/>
</dbReference>
<dbReference type="CDD" id="cd06782">
    <property type="entry name" value="cpPDZ_CPP-like"/>
    <property type="match status" value="1"/>
</dbReference>
<name>C8NEM7_9LACT</name>
<comment type="caution">
    <text evidence="8">The sequence shown here is derived from an EMBL/GenBank/DDBJ whole genome shotgun (WGS) entry which is preliminary data.</text>
</comment>
<keyword evidence="2 5" id="KW-0645">Protease</keyword>
<evidence type="ECO:0000256" key="3">
    <source>
        <dbReference type="ARBA" id="ARBA00022801"/>
    </source>
</evidence>
<dbReference type="SMART" id="SM00228">
    <property type="entry name" value="PDZ"/>
    <property type="match status" value="1"/>
</dbReference>
<dbReference type="eggNOG" id="COG0793">
    <property type="taxonomic scope" value="Bacteria"/>
</dbReference>
<evidence type="ECO:0000259" key="7">
    <source>
        <dbReference type="PROSITE" id="PS50106"/>
    </source>
</evidence>
<dbReference type="InterPro" id="IPR036365">
    <property type="entry name" value="PGBD-like_sf"/>
</dbReference>
<dbReference type="PROSITE" id="PS50106">
    <property type="entry name" value="PDZ"/>
    <property type="match status" value="1"/>
</dbReference>
<dbReference type="SUPFAM" id="SSF50156">
    <property type="entry name" value="PDZ domain-like"/>
    <property type="match status" value="1"/>
</dbReference>
<keyword evidence="3 5" id="KW-0378">Hydrolase</keyword>
<dbReference type="InterPro" id="IPR036366">
    <property type="entry name" value="PGBDSf"/>
</dbReference>
<protein>
    <submittedName>
        <fullName evidence="8">Peptidase, S41 family</fullName>
        <ecNumber evidence="8">3.4.21.-</ecNumber>
    </submittedName>
</protein>
<evidence type="ECO:0000313" key="9">
    <source>
        <dbReference type="Proteomes" id="UP000005926"/>
    </source>
</evidence>
<dbReference type="HOGENOM" id="CLU_017295_3_0_9"/>
<reference evidence="8 9" key="1">
    <citation type="submission" date="2009-08" db="EMBL/GenBank/DDBJ databases">
        <authorList>
            <person name="Muzny D."/>
            <person name="Qin X."/>
            <person name="Deng J."/>
            <person name="Jiang H."/>
            <person name="Liu Y."/>
            <person name="Qu J."/>
            <person name="Song X.-Z."/>
            <person name="Zhang L."/>
            <person name="Thornton R."/>
            <person name="Coyle M."/>
            <person name="Francisco L."/>
            <person name="Jackson L."/>
            <person name="Javaid M."/>
            <person name="Korchina V."/>
            <person name="Kovar C."/>
            <person name="Mata R."/>
            <person name="Mathew T."/>
            <person name="Ngo R."/>
            <person name="Nguyen L."/>
            <person name="Nguyen N."/>
            <person name="Okwuonu G."/>
            <person name="Ongeri F."/>
            <person name="Pham C."/>
            <person name="Simmons D."/>
            <person name="Wilczek-Boney K."/>
            <person name="Hale W."/>
            <person name="Jakkamsetti A."/>
            <person name="Pham P."/>
            <person name="Ruth R."/>
            <person name="San Lucas F."/>
            <person name="Warren J."/>
            <person name="Zhang J."/>
            <person name="Zhao Z."/>
            <person name="Zhou C."/>
            <person name="Zhu D."/>
            <person name="Lee S."/>
            <person name="Bess C."/>
            <person name="Blankenburg K."/>
            <person name="Forbes L."/>
            <person name="Fu Q."/>
            <person name="Gubbala S."/>
            <person name="Hirani K."/>
            <person name="Jayaseelan J.C."/>
            <person name="Lara F."/>
            <person name="Munidasa M."/>
            <person name="Palculict T."/>
            <person name="Patil S."/>
            <person name="Pu L.-L."/>
            <person name="Saada N."/>
            <person name="Tang L."/>
            <person name="Weissenberger G."/>
            <person name="Zhu Y."/>
            <person name="Hemphill L."/>
            <person name="Shang Y."/>
            <person name="Youmans B."/>
            <person name="Ayvaz T."/>
            <person name="Ross M."/>
            <person name="Santibanez J."/>
            <person name="Aqrawi P."/>
            <person name="Gross S."/>
            <person name="Joshi V."/>
            <person name="Fowler G."/>
            <person name="Nazareth L."/>
            <person name="Reid J."/>
            <person name="Worley K."/>
            <person name="Petrosino J."/>
            <person name="Highlander S."/>
            <person name="Gibbs R."/>
        </authorList>
    </citation>
    <scope>NUCLEOTIDE SEQUENCE [LARGE SCALE GENOMIC DNA]</scope>
    <source>
        <strain evidence="8 9">ATCC 49175</strain>
    </source>
</reference>
<evidence type="ECO:0000256" key="4">
    <source>
        <dbReference type="ARBA" id="ARBA00022825"/>
    </source>
</evidence>
<dbReference type="InterPro" id="IPR036034">
    <property type="entry name" value="PDZ_sf"/>
</dbReference>
<dbReference type="Pfam" id="PF01471">
    <property type="entry name" value="PG_binding_1"/>
    <property type="match status" value="1"/>
</dbReference>
<dbReference type="GO" id="GO:0006508">
    <property type="term" value="P:proteolysis"/>
    <property type="evidence" value="ECO:0007669"/>
    <property type="project" value="UniProtKB-KW"/>
</dbReference>
<dbReference type="EC" id="3.4.21.-" evidence="8"/>
<dbReference type="GO" id="GO:0008236">
    <property type="term" value="F:serine-type peptidase activity"/>
    <property type="evidence" value="ECO:0007669"/>
    <property type="project" value="UniProtKB-KW"/>
</dbReference>
<dbReference type="RefSeq" id="WP_005605424.1">
    <property type="nucleotide sequence ID" value="NZ_CP102283.1"/>
</dbReference>